<gene>
    <name evidence="3" type="ORF">QO034_04210</name>
</gene>
<protein>
    <recommendedName>
        <fullName evidence="5">Surface antigen domain-containing protein</fullName>
    </recommendedName>
</protein>
<organism evidence="3 4">
    <name type="scientific">Sedimentitalea xiamensis</name>
    <dbReference type="NCBI Taxonomy" id="3050037"/>
    <lineage>
        <taxon>Bacteria</taxon>
        <taxon>Pseudomonadati</taxon>
        <taxon>Pseudomonadota</taxon>
        <taxon>Alphaproteobacteria</taxon>
        <taxon>Rhodobacterales</taxon>
        <taxon>Paracoccaceae</taxon>
        <taxon>Sedimentitalea</taxon>
    </lineage>
</organism>
<reference evidence="3 4" key="1">
    <citation type="submission" date="2023-05" db="EMBL/GenBank/DDBJ databases">
        <title>Sedimentitalea sp. nov. JM2-8.</title>
        <authorList>
            <person name="Huang J."/>
        </authorList>
    </citation>
    <scope>NUCLEOTIDE SEQUENCE [LARGE SCALE GENOMIC DNA]</scope>
    <source>
        <strain evidence="3 4">JM2-8</strain>
    </source>
</reference>
<evidence type="ECO:0000256" key="2">
    <source>
        <dbReference type="SAM" id="SignalP"/>
    </source>
</evidence>
<dbReference type="Proteomes" id="UP001227126">
    <property type="component" value="Unassembled WGS sequence"/>
</dbReference>
<name>A0ABT7FB32_9RHOB</name>
<accession>A0ABT7FB32</accession>
<evidence type="ECO:0008006" key="5">
    <source>
        <dbReference type="Google" id="ProtNLM"/>
    </source>
</evidence>
<comment type="caution">
    <text evidence="3">The sequence shown here is derived from an EMBL/GenBank/DDBJ whole genome shotgun (WGS) entry which is preliminary data.</text>
</comment>
<dbReference type="EMBL" id="JASNJE010000003">
    <property type="protein sequence ID" value="MDK3072306.1"/>
    <property type="molecule type" value="Genomic_DNA"/>
</dbReference>
<evidence type="ECO:0000256" key="1">
    <source>
        <dbReference type="SAM" id="MobiDB-lite"/>
    </source>
</evidence>
<keyword evidence="2" id="KW-0732">Signal</keyword>
<keyword evidence="4" id="KW-1185">Reference proteome</keyword>
<evidence type="ECO:0000313" key="4">
    <source>
        <dbReference type="Proteomes" id="UP001227126"/>
    </source>
</evidence>
<proteinExistence type="predicted"/>
<feature type="region of interest" description="Disordered" evidence="1">
    <location>
        <begin position="53"/>
        <end position="75"/>
    </location>
</feature>
<evidence type="ECO:0000313" key="3">
    <source>
        <dbReference type="EMBL" id="MDK3072306.1"/>
    </source>
</evidence>
<feature type="signal peptide" evidence="2">
    <location>
        <begin position="1"/>
        <end position="23"/>
    </location>
</feature>
<sequence>MSRFLCLMVLPFLLAAAPAPGVAKSLSRIIADFGVSPQDFDLMWKTESTLYETASPTPGKTARWENPQSGSKGSVTLEKMQGNCAYLHHVIHAKDRKNPLELRNRMCRSPDGRWRVTP</sequence>
<feature type="chain" id="PRO_5045054607" description="Surface antigen domain-containing protein" evidence="2">
    <location>
        <begin position="24"/>
        <end position="118"/>
    </location>
</feature>
<dbReference type="RefSeq" id="WP_284484247.1">
    <property type="nucleotide sequence ID" value="NZ_JASNJE010000003.1"/>
</dbReference>